<dbReference type="EMBL" id="JYDH01000005">
    <property type="protein sequence ID" value="KRY41916.1"/>
    <property type="molecule type" value="Genomic_DNA"/>
</dbReference>
<evidence type="ECO:0000313" key="2">
    <source>
        <dbReference type="Proteomes" id="UP000054776"/>
    </source>
</evidence>
<accession>A0A0V1BYR1</accession>
<proteinExistence type="predicted"/>
<gene>
    <name evidence="1" type="ORF">T01_7832</name>
</gene>
<evidence type="ECO:0000313" key="1">
    <source>
        <dbReference type="EMBL" id="KRY41916.1"/>
    </source>
</evidence>
<name>A0A0V1BYR1_TRISP</name>
<comment type="caution">
    <text evidence="1">The sequence shown here is derived from an EMBL/GenBank/DDBJ whole genome shotgun (WGS) entry which is preliminary data.</text>
</comment>
<keyword evidence="2" id="KW-1185">Reference proteome</keyword>
<dbReference type="AlphaFoldDB" id="A0A0V1BYR1"/>
<dbReference type="Proteomes" id="UP000054776">
    <property type="component" value="Unassembled WGS sequence"/>
</dbReference>
<dbReference type="InParanoid" id="A0A0V1BYR1"/>
<sequence length="70" mass="7715">MQPPVAIKLRTPALDSPIDSKGLISTTLAIPVLKQGFIWLGRFSHVEAEECQALHQNVKEQLITASISNY</sequence>
<reference evidence="1 2" key="1">
    <citation type="submission" date="2015-01" db="EMBL/GenBank/DDBJ databases">
        <title>Evolution of Trichinella species and genotypes.</title>
        <authorList>
            <person name="Korhonen P.K."/>
            <person name="Edoardo P."/>
            <person name="Giuseppe L.R."/>
            <person name="Gasser R.B."/>
        </authorList>
    </citation>
    <scope>NUCLEOTIDE SEQUENCE [LARGE SCALE GENOMIC DNA]</scope>
    <source>
        <strain evidence="1">ISS3</strain>
    </source>
</reference>
<protein>
    <submittedName>
        <fullName evidence="1">Uncharacterized protein</fullName>
    </submittedName>
</protein>
<organism evidence="1 2">
    <name type="scientific">Trichinella spiralis</name>
    <name type="common">Trichina worm</name>
    <dbReference type="NCBI Taxonomy" id="6334"/>
    <lineage>
        <taxon>Eukaryota</taxon>
        <taxon>Metazoa</taxon>
        <taxon>Ecdysozoa</taxon>
        <taxon>Nematoda</taxon>
        <taxon>Enoplea</taxon>
        <taxon>Dorylaimia</taxon>
        <taxon>Trichinellida</taxon>
        <taxon>Trichinellidae</taxon>
        <taxon>Trichinella</taxon>
    </lineage>
</organism>